<feature type="transmembrane region" description="Helical" evidence="7">
    <location>
        <begin position="569"/>
        <end position="589"/>
    </location>
</feature>
<dbReference type="Proteomes" id="UP001158045">
    <property type="component" value="Unassembled WGS sequence"/>
</dbReference>
<evidence type="ECO:0000256" key="2">
    <source>
        <dbReference type="ARBA" id="ARBA00022448"/>
    </source>
</evidence>
<keyword evidence="2" id="KW-0813">Transport</keyword>
<feature type="transmembrane region" description="Helical" evidence="7">
    <location>
        <begin position="405"/>
        <end position="434"/>
    </location>
</feature>
<gene>
    <name evidence="9" type="ORF">QE109_02755</name>
</gene>
<proteinExistence type="predicted"/>
<evidence type="ECO:0000256" key="6">
    <source>
        <dbReference type="ARBA" id="ARBA00023136"/>
    </source>
</evidence>
<reference evidence="9 10" key="1">
    <citation type="submission" date="2023-04" db="EMBL/GenBank/DDBJ databases">
        <title>Fusibacter bizertensis strain WBS, isolated from littoral bottom sediments of the Arctic seas - biochemical and genomic analysis.</title>
        <authorList>
            <person name="Brioukhanov A.L."/>
        </authorList>
    </citation>
    <scope>NUCLEOTIDE SEQUENCE [LARGE SCALE GENOMIC DNA]</scope>
    <source>
        <strain evidence="9 10">WBS</strain>
    </source>
</reference>
<dbReference type="InterPro" id="IPR004680">
    <property type="entry name" value="Cit_transptr-like_dom"/>
</dbReference>
<evidence type="ECO:0000256" key="1">
    <source>
        <dbReference type="ARBA" id="ARBA00004141"/>
    </source>
</evidence>
<evidence type="ECO:0000259" key="8">
    <source>
        <dbReference type="PROSITE" id="PS51202"/>
    </source>
</evidence>
<keyword evidence="5 7" id="KW-1133">Transmembrane helix</keyword>
<name>A0ABT6N9I1_9FIRM</name>
<feature type="transmembrane region" description="Helical" evidence="7">
    <location>
        <begin position="5"/>
        <end position="21"/>
    </location>
</feature>
<comment type="subcellular location">
    <subcellularLocation>
        <location evidence="1">Membrane</location>
        <topology evidence="1">Multi-pass membrane protein</topology>
    </subcellularLocation>
</comment>
<sequence length="591" mass="63855">MFDQIIVIFVILLSLTLFIEAKLRYDLVALIALLMITLSGIVSAEDAFVGFSHPAVITVVAVLVVSRGLINAGAMEPVTALVSSLSGGIVTKLMVLMGITAFFSSFMNNVGALALTMPIAMTVAKQNDISPSFLLMPVAYASLLGGLVTEIGTPPNLIISMYRQELLGTPFHFFDFAPVGMGLAVVGIIFVGLIGYRLIPNRKSKSDLDTLFKVDDYLSEIIIPEGSKLAGKSLIEFSQLHGLEINILSIIRNKVNIVAPHARETLEARDLLVIKIDPSELTKLIEKTDVILKGAKSRGDYSIKDYALWEIVIKDDSPLIGQTAKTINLRNAYNVNLVAISRQGQQHRERLGETIFKPGDILLLQAADQNIRNVLTRLKGLPLAERGLQINLGIFKKKRILGMGIFLVSIIMTSLGIVPVQLSFTLAAVTMVLFKIMTLKEAYESIEWPVIFMLGAMLPLGEALQSTGAADTIASLLLLTQRVLSPELLVGLLMLVTMLLTNLINNAAAAVLMAPIGISLALGLGVSIDPMLMAVAVGSSCAFMTPIGHQSNTLIMGPGGYHFGDYWKMGLPVTVILLIIGTPLILIFWPL</sequence>
<evidence type="ECO:0000313" key="10">
    <source>
        <dbReference type="Proteomes" id="UP001158045"/>
    </source>
</evidence>
<dbReference type="RefSeq" id="WP_281092847.1">
    <property type="nucleotide sequence ID" value="NZ_JARYZI010000001.1"/>
</dbReference>
<protein>
    <submittedName>
        <fullName evidence="9">SLC13 family permease</fullName>
    </submittedName>
</protein>
<dbReference type="Gene3D" id="3.30.70.1450">
    <property type="entry name" value="Regulator of K+ conductance, C-terminal domain"/>
    <property type="match status" value="2"/>
</dbReference>
<feature type="transmembrane region" description="Helical" evidence="7">
    <location>
        <begin position="133"/>
        <end position="153"/>
    </location>
</feature>
<accession>A0ABT6N9I1</accession>
<dbReference type="InterPro" id="IPR051679">
    <property type="entry name" value="DASS-Related_Transporters"/>
</dbReference>
<feature type="transmembrane region" description="Helical" evidence="7">
    <location>
        <begin position="173"/>
        <end position="196"/>
    </location>
</feature>
<comment type="caution">
    <text evidence="9">The sequence shown here is derived from an EMBL/GenBank/DDBJ whole genome shotgun (WGS) entry which is preliminary data.</text>
</comment>
<dbReference type="PANTHER" id="PTHR43652:SF2">
    <property type="entry name" value="BASIC AMINO ACID ANTIPORTER YFCC-RELATED"/>
    <property type="match status" value="1"/>
</dbReference>
<feature type="domain" description="RCK C-terminal" evidence="8">
    <location>
        <begin position="206"/>
        <end position="290"/>
    </location>
</feature>
<evidence type="ECO:0000256" key="7">
    <source>
        <dbReference type="SAM" id="Phobius"/>
    </source>
</evidence>
<dbReference type="EMBL" id="JARYZI010000001">
    <property type="protein sequence ID" value="MDH8677049.1"/>
    <property type="molecule type" value="Genomic_DNA"/>
</dbReference>
<evidence type="ECO:0000256" key="3">
    <source>
        <dbReference type="ARBA" id="ARBA00022692"/>
    </source>
</evidence>
<dbReference type="Pfam" id="PF02080">
    <property type="entry name" value="TrkA_C"/>
    <property type="match status" value="2"/>
</dbReference>
<feature type="domain" description="RCK C-terminal" evidence="8">
    <location>
        <begin position="296"/>
        <end position="380"/>
    </location>
</feature>
<keyword evidence="6 7" id="KW-0472">Membrane</keyword>
<feature type="transmembrane region" description="Helical" evidence="7">
    <location>
        <begin position="476"/>
        <end position="500"/>
    </location>
</feature>
<dbReference type="InterPro" id="IPR036721">
    <property type="entry name" value="RCK_C_sf"/>
</dbReference>
<feature type="transmembrane region" description="Helical" evidence="7">
    <location>
        <begin position="27"/>
        <end position="44"/>
    </location>
</feature>
<keyword evidence="4" id="KW-0677">Repeat</keyword>
<evidence type="ECO:0000256" key="5">
    <source>
        <dbReference type="ARBA" id="ARBA00022989"/>
    </source>
</evidence>
<keyword evidence="3 7" id="KW-0812">Transmembrane</keyword>
<dbReference type="SUPFAM" id="SSF116726">
    <property type="entry name" value="TrkA C-terminal domain-like"/>
    <property type="match status" value="2"/>
</dbReference>
<organism evidence="9 10">
    <name type="scientific">Fusibacter bizertensis</name>
    <dbReference type="NCBI Taxonomy" id="1488331"/>
    <lineage>
        <taxon>Bacteria</taxon>
        <taxon>Bacillati</taxon>
        <taxon>Bacillota</taxon>
        <taxon>Clostridia</taxon>
        <taxon>Eubacteriales</taxon>
        <taxon>Eubacteriales Family XII. Incertae Sedis</taxon>
        <taxon>Fusibacter</taxon>
    </lineage>
</organism>
<dbReference type="PANTHER" id="PTHR43652">
    <property type="entry name" value="BASIC AMINO ACID ANTIPORTER YFCC-RELATED"/>
    <property type="match status" value="1"/>
</dbReference>
<dbReference type="InterPro" id="IPR006037">
    <property type="entry name" value="RCK_C"/>
</dbReference>
<feature type="transmembrane region" description="Helical" evidence="7">
    <location>
        <begin position="94"/>
        <end position="121"/>
    </location>
</feature>
<evidence type="ECO:0000256" key="4">
    <source>
        <dbReference type="ARBA" id="ARBA00022737"/>
    </source>
</evidence>
<feature type="transmembrane region" description="Helical" evidence="7">
    <location>
        <begin position="56"/>
        <end position="74"/>
    </location>
</feature>
<dbReference type="Pfam" id="PF03600">
    <property type="entry name" value="CitMHS"/>
    <property type="match status" value="1"/>
</dbReference>
<keyword evidence="10" id="KW-1185">Reference proteome</keyword>
<dbReference type="PROSITE" id="PS51202">
    <property type="entry name" value="RCK_C"/>
    <property type="match status" value="2"/>
</dbReference>
<evidence type="ECO:0000313" key="9">
    <source>
        <dbReference type="EMBL" id="MDH8677049.1"/>
    </source>
</evidence>